<keyword evidence="2" id="KW-1185">Reference proteome</keyword>
<dbReference type="Proteomes" id="UP000215459">
    <property type="component" value="Unassembled WGS sequence"/>
</dbReference>
<reference evidence="1 2" key="1">
    <citation type="submission" date="2017-07" db="EMBL/GenBank/DDBJ databases">
        <title>The genome sequence of Paludifilum halophilum highlights mechanisms for microbial adaptation to high salt environemnts.</title>
        <authorList>
            <person name="Belbahri L."/>
        </authorList>
    </citation>
    <scope>NUCLEOTIDE SEQUENCE [LARGE SCALE GENOMIC DNA]</scope>
    <source>
        <strain evidence="1 2">DSM 102817</strain>
    </source>
</reference>
<accession>A0A235B1R4</accession>
<sequence>MVRLKPMEVDGHTVLGVEVALPDTNLLAVTTEKGYIMCGALDVGLLNEKLADRRILAGRAVGVRRLEDLLNAPLEMVTLEAENRGIHPGMAGRDALLKML</sequence>
<name>A0A235B1R4_9BACL</name>
<evidence type="ECO:0000313" key="1">
    <source>
        <dbReference type="EMBL" id="OYD06171.1"/>
    </source>
</evidence>
<dbReference type="EMBL" id="NOWF01000017">
    <property type="protein sequence ID" value="OYD06171.1"/>
    <property type="molecule type" value="Genomic_DNA"/>
</dbReference>
<evidence type="ECO:0000313" key="2">
    <source>
        <dbReference type="Proteomes" id="UP000215459"/>
    </source>
</evidence>
<gene>
    <name evidence="1" type="ORF">CHM34_17640</name>
</gene>
<proteinExistence type="predicted"/>
<protein>
    <recommendedName>
        <fullName evidence="3">DUF1805 domain-containing protein</fullName>
    </recommendedName>
</protein>
<dbReference type="SUPFAM" id="SSF102891">
    <property type="entry name" value="Hypothetical protein Ta1206"/>
    <property type="match status" value="1"/>
</dbReference>
<dbReference type="InterPro" id="IPR014931">
    <property type="entry name" value="DUF1805"/>
</dbReference>
<dbReference type="Gene3D" id="3.30.1980.10">
    <property type="entry name" value="Hypothetical protein YunC"/>
    <property type="match status" value="1"/>
</dbReference>
<dbReference type="AlphaFoldDB" id="A0A235B1R4"/>
<dbReference type="RefSeq" id="WP_094265940.1">
    <property type="nucleotide sequence ID" value="NZ_NOWF01000017.1"/>
</dbReference>
<dbReference type="Pfam" id="PF08827">
    <property type="entry name" value="DUF1805"/>
    <property type="match status" value="1"/>
</dbReference>
<evidence type="ECO:0008006" key="3">
    <source>
        <dbReference type="Google" id="ProtNLM"/>
    </source>
</evidence>
<organism evidence="1 2">
    <name type="scientific">Paludifilum halophilum</name>
    <dbReference type="NCBI Taxonomy" id="1642702"/>
    <lineage>
        <taxon>Bacteria</taxon>
        <taxon>Bacillati</taxon>
        <taxon>Bacillota</taxon>
        <taxon>Bacilli</taxon>
        <taxon>Bacillales</taxon>
        <taxon>Thermoactinomycetaceae</taxon>
        <taxon>Paludifilum</taxon>
    </lineage>
</organism>
<dbReference type="InterPro" id="IPR036493">
    <property type="entry name" value="YunC_sf"/>
</dbReference>
<comment type="caution">
    <text evidence="1">The sequence shown here is derived from an EMBL/GenBank/DDBJ whole genome shotgun (WGS) entry which is preliminary data.</text>
</comment>
<dbReference type="OrthoDB" id="2641826at2"/>